<evidence type="ECO:0000256" key="2">
    <source>
        <dbReference type="ARBA" id="ARBA00007018"/>
    </source>
</evidence>
<evidence type="ECO:0000256" key="7">
    <source>
        <dbReference type="SAM" id="Phobius"/>
    </source>
</evidence>
<feature type="transmembrane region" description="Helical" evidence="7">
    <location>
        <begin position="70"/>
        <end position="91"/>
    </location>
</feature>
<name>A0A9W7SQN3_9PEZI</name>
<feature type="transmembrane region" description="Helical" evidence="7">
    <location>
        <begin position="168"/>
        <end position="189"/>
    </location>
</feature>
<keyword evidence="9" id="KW-1185">Reference proteome</keyword>
<evidence type="ECO:0000256" key="6">
    <source>
        <dbReference type="PIRSR" id="PIRSR604254-1"/>
    </source>
</evidence>
<feature type="binding site" evidence="6">
    <location>
        <position position="124"/>
    </location>
    <ligand>
        <name>Zn(2+)</name>
        <dbReference type="ChEBI" id="CHEBI:29105"/>
    </ligand>
</feature>
<keyword evidence="6" id="KW-0862">Zinc</keyword>
<dbReference type="GO" id="GO:0016020">
    <property type="term" value="C:membrane"/>
    <property type="evidence" value="ECO:0007669"/>
    <property type="project" value="UniProtKB-SubCell"/>
</dbReference>
<feature type="binding site" evidence="6">
    <location>
        <position position="274"/>
    </location>
    <ligand>
        <name>Zn(2+)</name>
        <dbReference type="ChEBI" id="CHEBI:29105"/>
    </ligand>
</feature>
<organism evidence="8 9">
    <name type="scientific">Teratosphaeria destructans</name>
    <dbReference type="NCBI Taxonomy" id="418781"/>
    <lineage>
        <taxon>Eukaryota</taxon>
        <taxon>Fungi</taxon>
        <taxon>Dikarya</taxon>
        <taxon>Ascomycota</taxon>
        <taxon>Pezizomycotina</taxon>
        <taxon>Dothideomycetes</taxon>
        <taxon>Dothideomycetidae</taxon>
        <taxon>Mycosphaerellales</taxon>
        <taxon>Teratosphaeriaceae</taxon>
        <taxon>Teratosphaeria</taxon>
    </lineage>
</organism>
<dbReference type="Proteomes" id="UP001138500">
    <property type="component" value="Unassembled WGS sequence"/>
</dbReference>
<feature type="transmembrane region" description="Helical" evidence="7">
    <location>
        <begin position="142"/>
        <end position="161"/>
    </location>
</feature>
<dbReference type="OrthoDB" id="529367at2759"/>
<evidence type="ECO:0000256" key="5">
    <source>
        <dbReference type="ARBA" id="ARBA00023136"/>
    </source>
</evidence>
<feature type="transmembrane region" description="Helical" evidence="7">
    <location>
        <begin position="272"/>
        <end position="292"/>
    </location>
</feature>
<comment type="caution">
    <text evidence="8">The sequence shown here is derived from an EMBL/GenBank/DDBJ whole genome shotgun (WGS) entry which is preliminary data.</text>
</comment>
<dbReference type="PANTHER" id="PTHR20855">
    <property type="entry name" value="ADIPOR/PROGESTIN RECEPTOR-RELATED"/>
    <property type="match status" value="1"/>
</dbReference>
<evidence type="ECO:0000313" key="8">
    <source>
        <dbReference type="EMBL" id="KAH9826826.1"/>
    </source>
</evidence>
<feature type="binding site" evidence="6">
    <location>
        <position position="270"/>
    </location>
    <ligand>
        <name>Zn(2+)</name>
        <dbReference type="ChEBI" id="CHEBI:29105"/>
    </ligand>
</feature>
<dbReference type="AlphaFoldDB" id="A0A9W7SQN3"/>
<keyword evidence="5 7" id="KW-0472">Membrane</keyword>
<reference evidence="8 9" key="2">
    <citation type="journal article" date="2021" name="Curr. Genet.">
        <title>Genetic response to nitrogen starvation in the aggressive Eucalyptus foliar pathogen Teratosphaeria destructans.</title>
        <authorList>
            <person name="Havenga M."/>
            <person name="Wingfield B.D."/>
            <person name="Wingfield M.J."/>
            <person name="Dreyer L.L."/>
            <person name="Roets F."/>
            <person name="Aylward J."/>
        </authorList>
    </citation>
    <scope>NUCLEOTIDE SEQUENCE [LARGE SCALE GENOMIC DNA]</scope>
    <source>
        <strain evidence="8">CMW44962</strain>
    </source>
</reference>
<keyword evidence="4 7" id="KW-1133">Transmembrane helix</keyword>
<evidence type="ECO:0000256" key="4">
    <source>
        <dbReference type="ARBA" id="ARBA00022989"/>
    </source>
</evidence>
<feature type="transmembrane region" description="Helical" evidence="7">
    <location>
        <begin position="103"/>
        <end position="122"/>
    </location>
</feature>
<accession>A0A9W7SQN3</accession>
<dbReference type="Pfam" id="PF03006">
    <property type="entry name" value="HlyIII"/>
    <property type="match status" value="1"/>
</dbReference>
<comment type="subcellular location">
    <subcellularLocation>
        <location evidence="1">Membrane</location>
        <topology evidence="1">Multi-pass membrane protein</topology>
    </subcellularLocation>
</comment>
<feature type="transmembrane region" description="Helical" evidence="7">
    <location>
        <begin position="231"/>
        <end position="252"/>
    </location>
</feature>
<reference evidence="8 9" key="1">
    <citation type="journal article" date="2018" name="IMA Fungus">
        <title>IMA Genome-F 10: Nine draft genome sequences of Claviceps purpurea s.lat., including C. arundinis, C. humidiphila, and C. cf. spartinae, pseudomolecules for the pitch canker pathogen Fusarium circinatum, draft genome of Davidsoniella eucalypti, Grosmannia galeiformis, Quambalaria eucalypti, and Teratosphaeria destructans.</title>
        <authorList>
            <person name="Wingfield B.D."/>
            <person name="Liu M."/>
            <person name="Nguyen H.D."/>
            <person name="Lane F.A."/>
            <person name="Morgan S.W."/>
            <person name="De Vos L."/>
            <person name="Wilken P.M."/>
            <person name="Duong T.A."/>
            <person name="Aylward J."/>
            <person name="Coetzee M.P."/>
            <person name="Dadej K."/>
            <person name="De Beer Z.W."/>
            <person name="Findlay W."/>
            <person name="Havenga M."/>
            <person name="Kolarik M."/>
            <person name="Menzies J.G."/>
            <person name="Naidoo K."/>
            <person name="Pochopski O."/>
            <person name="Shoukouhi P."/>
            <person name="Santana Q.C."/>
            <person name="Seifert K.A."/>
            <person name="Soal N."/>
            <person name="Steenkamp E.T."/>
            <person name="Tatham C.T."/>
            <person name="van der Nest M.A."/>
            <person name="Wingfield M.J."/>
        </authorList>
    </citation>
    <scope>NUCLEOTIDE SEQUENCE [LARGE SCALE GENOMIC DNA]</scope>
    <source>
        <strain evidence="8">CMW44962</strain>
    </source>
</reference>
<comment type="similarity">
    <text evidence="2">Belongs to the ADIPOR family.</text>
</comment>
<evidence type="ECO:0000313" key="9">
    <source>
        <dbReference type="Proteomes" id="UP001138500"/>
    </source>
</evidence>
<protein>
    <submittedName>
        <fullName evidence="8">ADIPOR-like receptor</fullName>
    </submittedName>
</protein>
<dbReference type="GO" id="GO:0046872">
    <property type="term" value="F:metal ion binding"/>
    <property type="evidence" value="ECO:0007669"/>
    <property type="project" value="UniProtKB-KW"/>
</dbReference>
<dbReference type="GO" id="GO:0006882">
    <property type="term" value="P:intracellular zinc ion homeostasis"/>
    <property type="evidence" value="ECO:0007669"/>
    <property type="project" value="TreeGrafter"/>
</dbReference>
<dbReference type="EMBL" id="RIBY02001948">
    <property type="protein sequence ID" value="KAH9826826.1"/>
    <property type="molecule type" value="Genomic_DNA"/>
</dbReference>
<evidence type="ECO:0000256" key="3">
    <source>
        <dbReference type="ARBA" id="ARBA00022692"/>
    </source>
</evidence>
<feature type="transmembrane region" description="Helical" evidence="7">
    <location>
        <begin position="201"/>
        <end position="219"/>
    </location>
</feature>
<keyword evidence="6" id="KW-0479">Metal-binding</keyword>
<dbReference type="GO" id="GO:0038023">
    <property type="term" value="F:signaling receptor activity"/>
    <property type="evidence" value="ECO:0007669"/>
    <property type="project" value="TreeGrafter"/>
</dbReference>
<dbReference type="PANTHER" id="PTHR20855:SF52">
    <property type="entry name" value="ADIPONECTIN RECEPTOR PROTEIN"/>
    <property type="match status" value="1"/>
</dbReference>
<gene>
    <name evidence="8" type="ORF">Tdes44962_MAKER09936</name>
</gene>
<dbReference type="InterPro" id="IPR004254">
    <property type="entry name" value="AdipoR/HlyIII-related"/>
</dbReference>
<sequence length="320" mass="35623">MSSKNESADATSIITKAEVETKEALTVLWSDIPKWLQDNHYIHSGYRPQSSSYRKSAMSLGYLHNETINIYSHLLGAITAAITAAWMYTAMRPRFHLADDRDVMVFSCFFLGAIACLGMSATYHTISNHSEAVAKFGNRLDYIGIVFLIWGSFIPSIYYGFSAEPALVNLYWTMISTIGAGTLAVVMLPKFRSPEWRPFRASMFVAMGLSAVVPVVHGMQKYGVQQMRQQIGLSWLVGQGVLYVSGAAIYAARVPERWRPGRYDLVGSSHQIFHVLVLLAAAVHLVGLVKAFDHEHRWRSGFLSAYGHARKLGESSTPHV</sequence>
<proteinExistence type="inferred from homology"/>
<evidence type="ECO:0000256" key="1">
    <source>
        <dbReference type="ARBA" id="ARBA00004141"/>
    </source>
</evidence>
<keyword evidence="3 7" id="KW-0812">Transmembrane</keyword>